<dbReference type="AlphaFoldDB" id="A0A3B3QCV9"/>
<dbReference type="InterPro" id="IPR003598">
    <property type="entry name" value="Ig_sub2"/>
</dbReference>
<keyword evidence="4" id="KW-0812">Transmembrane</keyword>
<feature type="transmembrane region" description="Helical" evidence="4">
    <location>
        <begin position="167"/>
        <end position="192"/>
    </location>
</feature>
<keyword evidence="4" id="KW-1133">Transmembrane helix</keyword>
<organism evidence="6 7">
    <name type="scientific">Paramormyrops kingsleyae</name>
    <dbReference type="NCBI Taxonomy" id="1676925"/>
    <lineage>
        <taxon>Eukaryota</taxon>
        <taxon>Metazoa</taxon>
        <taxon>Chordata</taxon>
        <taxon>Craniata</taxon>
        <taxon>Vertebrata</taxon>
        <taxon>Euteleostomi</taxon>
        <taxon>Actinopterygii</taxon>
        <taxon>Neopterygii</taxon>
        <taxon>Teleostei</taxon>
        <taxon>Osteoglossocephala</taxon>
        <taxon>Osteoglossomorpha</taxon>
        <taxon>Osteoglossiformes</taxon>
        <taxon>Mormyridae</taxon>
        <taxon>Paramormyrops</taxon>
    </lineage>
</organism>
<evidence type="ECO:0000256" key="1">
    <source>
        <dbReference type="ARBA" id="ARBA00004496"/>
    </source>
</evidence>
<reference evidence="6" key="1">
    <citation type="submission" date="2025-08" db="UniProtKB">
        <authorList>
            <consortium name="Ensembl"/>
        </authorList>
    </citation>
    <scope>IDENTIFICATION</scope>
</reference>
<keyword evidence="3" id="KW-0393">Immunoglobulin domain</keyword>
<dbReference type="FunFam" id="2.60.40.10:FF:000425">
    <property type="entry name" value="Myosin light chain kinase"/>
    <property type="match status" value="1"/>
</dbReference>
<comment type="subcellular location">
    <subcellularLocation>
        <location evidence="1">Cytoplasm</location>
    </subcellularLocation>
</comment>
<evidence type="ECO:0000256" key="4">
    <source>
        <dbReference type="SAM" id="Phobius"/>
    </source>
</evidence>
<dbReference type="STRING" id="1676925.ENSPKIP00000003604"/>
<dbReference type="GeneTree" id="ENSGT01120000273063"/>
<dbReference type="Pfam" id="PF07679">
    <property type="entry name" value="I-set"/>
    <property type="match status" value="1"/>
</dbReference>
<evidence type="ECO:0000256" key="3">
    <source>
        <dbReference type="ARBA" id="ARBA00023319"/>
    </source>
</evidence>
<dbReference type="Gene3D" id="2.60.40.10">
    <property type="entry name" value="Immunoglobulins"/>
    <property type="match status" value="3"/>
</dbReference>
<dbReference type="Proteomes" id="UP000261540">
    <property type="component" value="Unplaced"/>
</dbReference>
<evidence type="ECO:0000313" key="7">
    <source>
        <dbReference type="Proteomes" id="UP000261540"/>
    </source>
</evidence>
<dbReference type="SMART" id="SM00408">
    <property type="entry name" value="IGc2"/>
    <property type="match status" value="1"/>
</dbReference>
<keyword evidence="2" id="KW-0963">Cytoplasm</keyword>
<dbReference type="InterPro" id="IPR013783">
    <property type="entry name" value="Ig-like_fold"/>
</dbReference>
<dbReference type="GO" id="GO:0005737">
    <property type="term" value="C:cytoplasm"/>
    <property type="evidence" value="ECO:0007669"/>
    <property type="project" value="UniProtKB-SubCell"/>
</dbReference>
<evidence type="ECO:0000313" key="6">
    <source>
        <dbReference type="Ensembl" id="ENSPKIP00000003604.1"/>
    </source>
</evidence>
<protein>
    <recommendedName>
        <fullName evidence="5">Ig-like domain-containing protein</fullName>
    </recommendedName>
</protein>
<keyword evidence="4" id="KW-0472">Membrane</keyword>
<dbReference type="PANTHER" id="PTHR47633">
    <property type="entry name" value="IMMUNOGLOBULIN"/>
    <property type="match status" value="1"/>
</dbReference>
<name>A0A3B3QCV9_9TELE</name>
<evidence type="ECO:0000259" key="5">
    <source>
        <dbReference type="PROSITE" id="PS50835"/>
    </source>
</evidence>
<accession>A0A3B3QCV9</accession>
<feature type="domain" description="Ig-like" evidence="5">
    <location>
        <begin position="69"/>
        <end position="165"/>
    </location>
</feature>
<keyword evidence="7" id="KW-1185">Reference proteome</keyword>
<dbReference type="InterPro" id="IPR007110">
    <property type="entry name" value="Ig-like_dom"/>
</dbReference>
<evidence type="ECO:0000256" key="2">
    <source>
        <dbReference type="ARBA" id="ARBA00022490"/>
    </source>
</evidence>
<proteinExistence type="predicted"/>
<reference evidence="6" key="2">
    <citation type="submission" date="2025-09" db="UniProtKB">
        <authorList>
            <consortium name="Ensembl"/>
        </authorList>
    </citation>
    <scope>IDENTIFICATION</scope>
</reference>
<dbReference type="SUPFAM" id="SSF48726">
    <property type="entry name" value="Immunoglobulin"/>
    <property type="match status" value="3"/>
</dbReference>
<sequence>MGDPCPTITWFHDDVCLNTAVTKYRFESQDKLYRLYINDFSYLDVGTYKLKDEYTLIITQVKAKYAGQYSCTATNKFGQSTCTTFLYNVKSTEGGQTYFYYKVTGNPRPEVTWFKGSYQILPSDHCIMLNNPDGSGFLNLKDLQVEDSGLYTCQASNPSGYTSCSCSYVICFLTCYALVLYVAGIFNIYIFCNFCRSFPTSLYY</sequence>
<dbReference type="PROSITE" id="PS50835">
    <property type="entry name" value="IG_LIKE"/>
    <property type="match status" value="1"/>
</dbReference>
<dbReference type="InterPro" id="IPR013098">
    <property type="entry name" value="Ig_I-set"/>
</dbReference>
<dbReference type="InterPro" id="IPR036179">
    <property type="entry name" value="Ig-like_dom_sf"/>
</dbReference>
<dbReference type="Ensembl" id="ENSPKIT00000027566.1">
    <property type="protein sequence ID" value="ENSPKIP00000003604.1"/>
    <property type="gene ID" value="ENSPKIG00000021039.1"/>
</dbReference>